<keyword evidence="1 5" id="KW-0328">Glycosyltransferase</keyword>
<comment type="function">
    <text evidence="5">Catalyzes the conversion of GlcNAc-PP-undecaprenol into ManNAc-GlcNAc-PP-undecaprenol, the first committed lipid intermediate in the de novo synthesis of teichoic acid.</text>
</comment>
<dbReference type="PANTHER" id="PTHR34136">
    <property type="match status" value="1"/>
</dbReference>
<name>A0A8J8KBB7_9BACI</name>
<dbReference type="AlphaFoldDB" id="A0A8J8KBB7"/>
<evidence type="ECO:0000313" key="7">
    <source>
        <dbReference type="Proteomes" id="UP000625804"/>
    </source>
</evidence>
<dbReference type="CDD" id="cd06533">
    <property type="entry name" value="Glyco_transf_WecG_TagA"/>
    <property type="match status" value="1"/>
</dbReference>
<evidence type="ECO:0000256" key="5">
    <source>
        <dbReference type="HAMAP-Rule" id="MF_02070"/>
    </source>
</evidence>
<dbReference type="GO" id="GO:0047244">
    <property type="term" value="F:N-acetylglucosaminyldiphosphoundecaprenol N-acetyl-beta-D-mannosaminyltransferase activity"/>
    <property type="evidence" value="ECO:0007669"/>
    <property type="project" value="UniProtKB-UniRule"/>
</dbReference>
<dbReference type="EC" id="2.4.1.187" evidence="5"/>
<sequence length="245" mass="28122">MQDKFVSILGVNFIHTTMKDMVARLRKRLLNEEKTFVVTANPEIVMKTLEDPTYKQYVDLADYVTADGIGVVKGAQILGKPLPERVAGYDLMRNLLAILNEEKLKLYMLGAQEETIEKAVETVKREYPNLQLVGYHHGFFNWEDPSIINEIKEKKPDLVLVALGVPRQEKWIAEHLEEVEKGVFIGVGGSFDVLAGTVKRAPEIWQKLNLEWFYRLLKQPSRWRRMLALPHFALKVFGQKLTGKS</sequence>
<evidence type="ECO:0000313" key="6">
    <source>
        <dbReference type="EMBL" id="NSL51759.1"/>
    </source>
</evidence>
<keyword evidence="3 5" id="KW-0777">Teichoic acid biosynthesis</keyword>
<dbReference type="InterPro" id="IPR004629">
    <property type="entry name" value="WecG_TagA_CpsF"/>
</dbReference>
<organism evidence="6 7">
    <name type="scientific">Calidifontibacillus erzurumensis</name>
    <dbReference type="NCBI Taxonomy" id="2741433"/>
    <lineage>
        <taxon>Bacteria</taxon>
        <taxon>Bacillati</taxon>
        <taxon>Bacillota</taxon>
        <taxon>Bacilli</taxon>
        <taxon>Bacillales</taxon>
        <taxon>Bacillaceae</taxon>
        <taxon>Calidifontibacillus/Schinkia group</taxon>
        <taxon>Calidifontibacillus</taxon>
    </lineage>
</organism>
<dbReference type="GO" id="GO:0019350">
    <property type="term" value="P:teichoic acid biosynthetic process"/>
    <property type="evidence" value="ECO:0007669"/>
    <property type="project" value="UniProtKB-UniRule"/>
</dbReference>
<dbReference type="InterPro" id="IPR034714">
    <property type="entry name" value="TagA_TarA"/>
</dbReference>
<evidence type="ECO:0000256" key="2">
    <source>
        <dbReference type="ARBA" id="ARBA00022679"/>
    </source>
</evidence>
<reference evidence="6" key="1">
    <citation type="submission" date="2020-06" db="EMBL/GenBank/DDBJ databases">
        <title>A novel thermopfilic bacterium from Erzurum, Turkey.</title>
        <authorList>
            <person name="Adiguzel A."/>
            <person name="Ay H."/>
            <person name="Baltaci M.O."/>
        </authorList>
    </citation>
    <scope>NUCLEOTIDE SEQUENCE</scope>
    <source>
        <strain evidence="6">P2</strain>
    </source>
</reference>
<dbReference type="HAMAP" id="MF_02070">
    <property type="entry name" value="TagA_TarA"/>
    <property type="match status" value="1"/>
</dbReference>
<dbReference type="GO" id="GO:0071555">
    <property type="term" value="P:cell wall organization"/>
    <property type="evidence" value="ECO:0007669"/>
    <property type="project" value="UniProtKB-KW"/>
</dbReference>
<accession>A0A8J8KBB7</accession>
<comment type="catalytic activity">
    <reaction evidence="5">
        <text>UDP-N-acetyl-alpha-D-mannosamine + N-acetyl-alpha-D-glucosaminyl-di-trans,octa-cis-undecaprenyl diphosphate = N-acetyl-beta-D-mannosaminyl-(1-&gt;4)-N-acetyl-alpha-D-glucosaminyl di-trans,octa-cis-undecaprenyl diphosphate + UDP + H(+)</text>
        <dbReference type="Rhea" id="RHEA:16053"/>
        <dbReference type="ChEBI" id="CHEBI:15378"/>
        <dbReference type="ChEBI" id="CHEBI:58223"/>
        <dbReference type="ChEBI" id="CHEBI:62959"/>
        <dbReference type="ChEBI" id="CHEBI:68623"/>
        <dbReference type="ChEBI" id="CHEBI:132210"/>
        <dbReference type="EC" id="2.4.1.187"/>
    </reaction>
</comment>
<protein>
    <recommendedName>
        <fullName evidence="5">N-acetylglucosaminyldiphosphoundecaprenol N-acetyl-beta-D-mannosaminyltransferase</fullName>
        <ecNumber evidence="5">2.4.1.187</ecNumber>
    </recommendedName>
    <alternativeName>
        <fullName evidence="5">N-acetylmannosaminyltransferase</fullName>
    </alternativeName>
    <alternativeName>
        <fullName evidence="5">UDP-N-acetylmannosamine transferase</fullName>
    </alternativeName>
    <alternativeName>
        <fullName evidence="5">UDP-N-acetylmannosamine:N-acetylglucosaminyl pyrophosphorylundecaprenol N-acetylmannosaminyltransferase</fullName>
    </alternativeName>
</protein>
<gene>
    <name evidence="6" type="ORF">HR057_08255</name>
</gene>
<comment type="caution">
    <text evidence="6">The sequence shown here is derived from an EMBL/GenBank/DDBJ whole genome shotgun (WGS) entry which is preliminary data.</text>
</comment>
<comment type="pathway">
    <text evidence="5">Cell wall biogenesis; teichoic acid biosynthesis.</text>
</comment>
<evidence type="ECO:0000256" key="1">
    <source>
        <dbReference type="ARBA" id="ARBA00022676"/>
    </source>
</evidence>
<evidence type="ECO:0000256" key="3">
    <source>
        <dbReference type="ARBA" id="ARBA00022944"/>
    </source>
</evidence>
<comment type="similarity">
    <text evidence="5">Belongs to the glycosyltransferase 26 family. TagA/TarA subfamily.</text>
</comment>
<keyword evidence="7" id="KW-1185">Reference proteome</keyword>
<dbReference type="PANTHER" id="PTHR34136:SF1">
    <property type="entry name" value="UDP-N-ACETYL-D-MANNOSAMINURONIC ACID TRANSFERASE"/>
    <property type="match status" value="1"/>
</dbReference>
<dbReference type="Pfam" id="PF03808">
    <property type="entry name" value="Glyco_tran_WecG"/>
    <property type="match status" value="1"/>
</dbReference>
<dbReference type="UniPathway" id="UPA00632"/>
<dbReference type="RefSeq" id="WP_173730966.1">
    <property type="nucleotide sequence ID" value="NZ_JABTTE010000009.1"/>
</dbReference>
<evidence type="ECO:0000256" key="4">
    <source>
        <dbReference type="ARBA" id="ARBA00023316"/>
    </source>
</evidence>
<keyword evidence="2 5" id="KW-0808">Transferase</keyword>
<dbReference type="NCBIfam" id="TIGR00696">
    <property type="entry name" value="wecG_tagA_cpsF"/>
    <property type="match status" value="1"/>
</dbReference>
<dbReference type="Proteomes" id="UP000625804">
    <property type="component" value="Unassembled WGS sequence"/>
</dbReference>
<proteinExistence type="inferred from homology"/>
<dbReference type="EMBL" id="JABTTE010000009">
    <property type="protein sequence ID" value="NSL51759.1"/>
    <property type="molecule type" value="Genomic_DNA"/>
</dbReference>
<keyword evidence="4 5" id="KW-0961">Cell wall biogenesis/degradation</keyword>